<dbReference type="AlphaFoldDB" id="A0A9D3TDV5"/>
<feature type="transmembrane region" description="Helical" evidence="1">
    <location>
        <begin position="174"/>
        <end position="193"/>
    </location>
</feature>
<gene>
    <name evidence="2" type="ORF">MATL_G00084770</name>
</gene>
<organism evidence="2 3">
    <name type="scientific">Megalops atlanticus</name>
    <name type="common">Tarpon</name>
    <name type="synonym">Clupea gigantea</name>
    <dbReference type="NCBI Taxonomy" id="7932"/>
    <lineage>
        <taxon>Eukaryota</taxon>
        <taxon>Metazoa</taxon>
        <taxon>Chordata</taxon>
        <taxon>Craniata</taxon>
        <taxon>Vertebrata</taxon>
        <taxon>Euteleostomi</taxon>
        <taxon>Actinopterygii</taxon>
        <taxon>Neopterygii</taxon>
        <taxon>Teleostei</taxon>
        <taxon>Elopiformes</taxon>
        <taxon>Megalopidae</taxon>
        <taxon>Megalops</taxon>
    </lineage>
</organism>
<sequence>MKLRNVRTEDRGEFMCKVHTISESVNATAWIAELGFSSLHIFVVVLSISAASIAILMVFLVLCCKTKKDESKKALWLYCLQVIVPCSMISIAFVLWGHIEGFFAEAYVCSIASLMRILILFEVAPYLKSSSEKPHKMLKYRVVPIEFSFILIGLNSDLLSIFLTDHNPDTEGKFGTGLLFGLILVLCVVAVFVSGSKRWTRCICLAAGIGFECLFLLATDNFGLFSLENSAWICVTVFLCILIVTSLFPDLPGITR</sequence>
<feature type="transmembrane region" description="Helical" evidence="1">
    <location>
        <begin position="230"/>
        <end position="248"/>
    </location>
</feature>
<evidence type="ECO:0000313" key="3">
    <source>
        <dbReference type="Proteomes" id="UP001046870"/>
    </source>
</evidence>
<name>A0A9D3TDV5_MEGAT</name>
<evidence type="ECO:0000313" key="2">
    <source>
        <dbReference type="EMBL" id="KAG7476616.1"/>
    </source>
</evidence>
<dbReference type="Proteomes" id="UP001046870">
    <property type="component" value="Chromosome 6"/>
</dbReference>
<feature type="transmembrane region" description="Helical" evidence="1">
    <location>
        <begin position="200"/>
        <end position="218"/>
    </location>
</feature>
<dbReference type="EMBL" id="JAFDVH010000006">
    <property type="protein sequence ID" value="KAG7476616.1"/>
    <property type="molecule type" value="Genomic_DNA"/>
</dbReference>
<keyword evidence="3" id="KW-1185">Reference proteome</keyword>
<feature type="transmembrane region" description="Helical" evidence="1">
    <location>
        <begin position="39"/>
        <end position="63"/>
    </location>
</feature>
<protein>
    <submittedName>
        <fullName evidence="2">Uncharacterized protein</fullName>
    </submittedName>
</protein>
<keyword evidence="1" id="KW-0812">Transmembrane</keyword>
<reference evidence="2" key="1">
    <citation type="submission" date="2021-01" db="EMBL/GenBank/DDBJ databases">
        <authorList>
            <person name="Zahm M."/>
            <person name="Roques C."/>
            <person name="Cabau C."/>
            <person name="Klopp C."/>
            <person name="Donnadieu C."/>
            <person name="Jouanno E."/>
            <person name="Lampietro C."/>
            <person name="Louis A."/>
            <person name="Herpin A."/>
            <person name="Echchiki A."/>
            <person name="Berthelot C."/>
            <person name="Parey E."/>
            <person name="Roest-Crollius H."/>
            <person name="Braasch I."/>
            <person name="Postlethwait J."/>
            <person name="Bobe J."/>
            <person name="Montfort J."/>
            <person name="Bouchez O."/>
            <person name="Begum T."/>
            <person name="Mejri S."/>
            <person name="Adams A."/>
            <person name="Chen W.-J."/>
            <person name="Guiguen Y."/>
        </authorList>
    </citation>
    <scope>NUCLEOTIDE SEQUENCE</scope>
    <source>
        <strain evidence="2">YG-15Mar2019-1</strain>
        <tissue evidence="2">Brain</tissue>
    </source>
</reference>
<comment type="caution">
    <text evidence="2">The sequence shown here is derived from an EMBL/GenBank/DDBJ whole genome shotgun (WGS) entry which is preliminary data.</text>
</comment>
<accession>A0A9D3TDV5</accession>
<proteinExistence type="predicted"/>
<keyword evidence="1" id="KW-1133">Transmembrane helix</keyword>
<feature type="transmembrane region" description="Helical" evidence="1">
    <location>
        <begin position="75"/>
        <end position="96"/>
    </location>
</feature>
<feature type="transmembrane region" description="Helical" evidence="1">
    <location>
        <begin position="102"/>
        <end position="121"/>
    </location>
</feature>
<keyword evidence="1" id="KW-0472">Membrane</keyword>
<feature type="transmembrane region" description="Helical" evidence="1">
    <location>
        <begin position="142"/>
        <end position="162"/>
    </location>
</feature>
<evidence type="ECO:0000256" key="1">
    <source>
        <dbReference type="SAM" id="Phobius"/>
    </source>
</evidence>